<dbReference type="Gene3D" id="3.40.190.10">
    <property type="entry name" value="Periplasmic binding protein-like II"/>
    <property type="match status" value="2"/>
</dbReference>
<gene>
    <name evidence="6" type="ORF">PYH38_000121</name>
</gene>
<evidence type="ECO:0000313" key="6">
    <source>
        <dbReference type="EMBL" id="WEX80823.1"/>
    </source>
</evidence>
<keyword evidence="7" id="KW-1185">Reference proteome</keyword>
<reference evidence="6 7" key="1">
    <citation type="submission" date="2023-03" db="EMBL/GenBank/DDBJ databases">
        <authorList>
            <person name="Kaur S."/>
            <person name="Espinosa-Saiz D."/>
            <person name="Velazquez E."/>
            <person name="Menendez E."/>
            <person name="diCenzo G.C."/>
        </authorList>
    </citation>
    <scope>NUCLEOTIDE SEQUENCE [LARGE SCALE GENOMIC DNA]</scope>
    <source>
        <strain evidence="6 7">LMG 27395</strain>
    </source>
</reference>
<dbReference type="Pfam" id="PF03466">
    <property type="entry name" value="LysR_substrate"/>
    <property type="match status" value="1"/>
</dbReference>
<sequence length="296" mass="32980">MELRQLSYFVAVAEELHFGRAAARVHIAQPALSNHVQALEKELGVQLLTRTTRRVALTRAGEVFHDRCVRILRDVDLSTEATRSVAGKNVKKIKIGTIYPATIGVLPSFLARIARKYPEIQLHISSGSTDGIIRSIETGQINLGFIRPVENIGALRFFSIAQERYLLAVEKQSALAARSEIGIEDLRDQKIISFSRANLSYTERYFAGKFEEHDLTKNIAYSCDDSFSLVSLVSAGLGIGFAPEWTQDLPNRNFELKKVRGVDFRIGLGVAWNKEDPTAARDDIIDIARSLARPGR</sequence>
<evidence type="ECO:0000259" key="5">
    <source>
        <dbReference type="PROSITE" id="PS50931"/>
    </source>
</evidence>
<dbReference type="InterPro" id="IPR036390">
    <property type="entry name" value="WH_DNA-bd_sf"/>
</dbReference>
<name>A0ABY8CQ99_9HYPH</name>
<feature type="domain" description="HTH lysR-type" evidence="5">
    <location>
        <begin position="1"/>
        <end position="58"/>
    </location>
</feature>
<dbReference type="Pfam" id="PF00126">
    <property type="entry name" value="HTH_1"/>
    <property type="match status" value="1"/>
</dbReference>
<accession>A0ABY8CQ99</accession>
<dbReference type="EMBL" id="CP120370">
    <property type="protein sequence ID" value="WEX80823.1"/>
    <property type="molecule type" value="Genomic_DNA"/>
</dbReference>
<proteinExistence type="inferred from homology"/>
<dbReference type="SUPFAM" id="SSF46785">
    <property type="entry name" value="Winged helix' DNA-binding domain"/>
    <property type="match status" value="1"/>
</dbReference>
<dbReference type="SUPFAM" id="SSF53850">
    <property type="entry name" value="Periplasmic binding protein-like II"/>
    <property type="match status" value="1"/>
</dbReference>
<dbReference type="PROSITE" id="PS50931">
    <property type="entry name" value="HTH_LYSR"/>
    <property type="match status" value="1"/>
</dbReference>
<keyword evidence="3" id="KW-0238">DNA-binding</keyword>
<dbReference type="Proteomes" id="UP001235547">
    <property type="component" value="Chromosome 2"/>
</dbReference>
<evidence type="ECO:0000256" key="1">
    <source>
        <dbReference type="ARBA" id="ARBA00009437"/>
    </source>
</evidence>
<keyword evidence="4" id="KW-0804">Transcription</keyword>
<dbReference type="PRINTS" id="PR00039">
    <property type="entry name" value="HTHLYSR"/>
</dbReference>
<dbReference type="PANTHER" id="PTHR30346:SF0">
    <property type="entry name" value="HCA OPERON TRANSCRIPTIONAL ACTIVATOR HCAR"/>
    <property type="match status" value="1"/>
</dbReference>
<dbReference type="InterPro" id="IPR036388">
    <property type="entry name" value="WH-like_DNA-bd_sf"/>
</dbReference>
<evidence type="ECO:0000256" key="4">
    <source>
        <dbReference type="ARBA" id="ARBA00023163"/>
    </source>
</evidence>
<organism evidence="6 7">
    <name type="scientific">Sinorhizobium numidicum</name>
    <dbReference type="NCBI Taxonomy" id="680248"/>
    <lineage>
        <taxon>Bacteria</taxon>
        <taxon>Pseudomonadati</taxon>
        <taxon>Pseudomonadota</taxon>
        <taxon>Alphaproteobacteria</taxon>
        <taxon>Hyphomicrobiales</taxon>
        <taxon>Rhizobiaceae</taxon>
        <taxon>Sinorhizobium/Ensifer group</taxon>
        <taxon>Sinorhizobium</taxon>
    </lineage>
</organism>
<dbReference type="InterPro" id="IPR005119">
    <property type="entry name" value="LysR_subst-bd"/>
</dbReference>
<dbReference type="RefSeq" id="WP_280731540.1">
    <property type="nucleotide sequence ID" value="NZ_CP120367.1"/>
</dbReference>
<keyword evidence="2" id="KW-0805">Transcription regulation</keyword>
<evidence type="ECO:0000313" key="7">
    <source>
        <dbReference type="Proteomes" id="UP001235547"/>
    </source>
</evidence>
<evidence type="ECO:0000256" key="2">
    <source>
        <dbReference type="ARBA" id="ARBA00023015"/>
    </source>
</evidence>
<comment type="similarity">
    <text evidence="1">Belongs to the LysR transcriptional regulatory family.</text>
</comment>
<evidence type="ECO:0000256" key="3">
    <source>
        <dbReference type="ARBA" id="ARBA00023125"/>
    </source>
</evidence>
<protein>
    <submittedName>
        <fullName evidence="6">LysR family transcriptional regulator</fullName>
    </submittedName>
</protein>
<dbReference type="PANTHER" id="PTHR30346">
    <property type="entry name" value="TRANSCRIPTIONAL DUAL REGULATOR HCAR-RELATED"/>
    <property type="match status" value="1"/>
</dbReference>
<dbReference type="InterPro" id="IPR000847">
    <property type="entry name" value="LysR_HTH_N"/>
</dbReference>
<dbReference type="CDD" id="cd08414">
    <property type="entry name" value="PBP2_LTTR_aromatics_like"/>
    <property type="match status" value="1"/>
</dbReference>
<dbReference type="Gene3D" id="1.10.10.10">
    <property type="entry name" value="Winged helix-like DNA-binding domain superfamily/Winged helix DNA-binding domain"/>
    <property type="match status" value="1"/>
</dbReference>